<evidence type="ECO:0000256" key="3">
    <source>
        <dbReference type="ARBA" id="ARBA00022448"/>
    </source>
</evidence>
<evidence type="ECO:0000256" key="4">
    <source>
        <dbReference type="ARBA" id="ARBA00022475"/>
    </source>
</evidence>
<dbReference type="PANTHER" id="PTHR34979:SF1">
    <property type="entry name" value="INNER MEMBRANE PROTEIN YGAZ"/>
    <property type="match status" value="1"/>
</dbReference>
<evidence type="ECO:0000256" key="7">
    <source>
        <dbReference type="ARBA" id="ARBA00023136"/>
    </source>
</evidence>
<dbReference type="GO" id="GO:0005886">
    <property type="term" value="C:plasma membrane"/>
    <property type="evidence" value="ECO:0007669"/>
    <property type="project" value="UniProtKB-SubCell"/>
</dbReference>
<evidence type="ECO:0000256" key="8">
    <source>
        <dbReference type="SAM" id="MobiDB-lite"/>
    </source>
</evidence>
<dbReference type="InterPro" id="IPR011606">
    <property type="entry name" value="Brnchd-chn_aa_trnsp_permease"/>
</dbReference>
<accession>G9PGG0</accession>
<comment type="caution">
    <text evidence="10">The sequence shown here is derived from an EMBL/GenBank/DDBJ whole genome shotgun (WGS) entry which is preliminary data.</text>
</comment>
<dbReference type="EMBL" id="ACRN01000011">
    <property type="protein sequence ID" value="EHM87647.1"/>
    <property type="molecule type" value="Genomic_DNA"/>
</dbReference>
<dbReference type="Proteomes" id="UP000003822">
    <property type="component" value="Unassembled WGS sequence"/>
</dbReference>
<evidence type="ECO:0000256" key="2">
    <source>
        <dbReference type="ARBA" id="ARBA00010735"/>
    </source>
</evidence>
<dbReference type="Pfam" id="PF03591">
    <property type="entry name" value="AzlC"/>
    <property type="match status" value="1"/>
</dbReference>
<evidence type="ECO:0000256" key="1">
    <source>
        <dbReference type="ARBA" id="ARBA00004651"/>
    </source>
</evidence>
<evidence type="ECO:0000313" key="11">
    <source>
        <dbReference type="Proteomes" id="UP000003822"/>
    </source>
</evidence>
<dbReference type="STRING" id="435830.HMPREF0045_01334"/>
<feature type="region of interest" description="Disordered" evidence="8">
    <location>
        <begin position="241"/>
        <end position="266"/>
    </location>
</feature>
<dbReference type="PANTHER" id="PTHR34979">
    <property type="entry name" value="INNER MEMBRANE PROTEIN YGAZ"/>
    <property type="match status" value="1"/>
</dbReference>
<feature type="compositionally biased region" description="Polar residues" evidence="8">
    <location>
        <begin position="247"/>
        <end position="258"/>
    </location>
</feature>
<feature type="transmembrane region" description="Helical" evidence="9">
    <location>
        <begin position="21"/>
        <end position="42"/>
    </location>
</feature>
<keyword evidence="3" id="KW-0813">Transport</keyword>
<protein>
    <recommendedName>
        <fullName evidence="12">Azaleucine resistance protein AzlC</fullName>
    </recommendedName>
</protein>
<feature type="transmembrane region" description="Helical" evidence="9">
    <location>
        <begin position="132"/>
        <end position="153"/>
    </location>
</feature>
<gene>
    <name evidence="10" type="ORF">HMPREF0045_01334</name>
</gene>
<comment type="subcellular location">
    <subcellularLocation>
        <location evidence="1">Cell membrane</location>
        <topology evidence="1">Multi-pass membrane protein</topology>
    </subcellularLocation>
</comment>
<keyword evidence="11" id="KW-1185">Reference proteome</keyword>
<sequence>MLKGMAQSLSSVRDGLRDSTPIFLGYIPLGIAFGIVLVTAGIPGWWAPIFATVVYAGSMEFLLVSLITGGVGLVTVALSALFVNGRHLFYGLSFPRNVPPGRLARTYSIYSLTDEVYAVTAAKDHSRMTWRYLLTVQLCSHLSWVLGACLGALTGSSFGGFISQHTDVADFVLTALFTVLAIEAYKANPDSGALVAASVSAVVTVAVGGRLAMFCGLLTLSLCLSALYLRRRRSLSVTAAGGRGAGLNQSEAKTGQLNHETRGSDE</sequence>
<dbReference type="AlphaFoldDB" id="G9PGG0"/>
<dbReference type="GO" id="GO:1903785">
    <property type="term" value="P:L-valine transmembrane transport"/>
    <property type="evidence" value="ECO:0007669"/>
    <property type="project" value="TreeGrafter"/>
</dbReference>
<evidence type="ECO:0000256" key="9">
    <source>
        <dbReference type="SAM" id="Phobius"/>
    </source>
</evidence>
<evidence type="ECO:0000313" key="10">
    <source>
        <dbReference type="EMBL" id="EHM87647.1"/>
    </source>
</evidence>
<organism evidence="10 11">
    <name type="scientific">Actinomyces graevenitzii C83</name>
    <dbReference type="NCBI Taxonomy" id="435830"/>
    <lineage>
        <taxon>Bacteria</taxon>
        <taxon>Bacillati</taxon>
        <taxon>Actinomycetota</taxon>
        <taxon>Actinomycetes</taxon>
        <taxon>Actinomycetales</taxon>
        <taxon>Actinomycetaceae</taxon>
        <taxon>Actinomyces</taxon>
    </lineage>
</organism>
<evidence type="ECO:0008006" key="12">
    <source>
        <dbReference type="Google" id="ProtNLM"/>
    </source>
</evidence>
<proteinExistence type="inferred from homology"/>
<dbReference type="eggNOG" id="COG1296">
    <property type="taxonomic scope" value="Bacteria"/>
</dbReference>
<comment type="similarity">
    <text evidence="2">Belongs to the AzlC family.</text>
</comment>
<dbReference type="PATRIC" id="fig|435830.3.peg.1281"/>
<feature type="transmembrane region" description="Helical" evidence="9">
    <location>
        <begin position="211"/>
        <end position="229"/>
    </location>
</feature>
<keyword evidence="4" id="KW-1003">Cell membrane</keyword>
<name>G9PGG0_9ACTO</name>
<reference evidence="10 11" key="1">
    <citation type="submission" date="2011-10" db="EMBL/GenBank/DDBJ databases">
        <title>The Genome Sequence of Actinomyces graevenitzii C83.</title>
        <authorList>
            <consortium name="The Broad Institute Genome Sequencing Platform"/>
            <consortium name="The Broad Institute Genome Sequencing Center for Infectious Disease"/>
            <person name="Earl A."/>
            <person name="Ward D."/>
            <person name="Feldgarden M."/>
            <person name="Gevers D."/>
            <person name="Sibley C.D."/>
            <person name="Field T.R."/>
            <person name="Grinwis M."/>
            <person name="Eshaghurshan C.S."/>
            <person name="Surette M.G."/>
            <person name="Young S.K."/>
            <person name="Zeng Q."/>
            <person name="Gargeya S."/>
            <person name="Fitzgerald M."/>
            <person name="Haas B."/>
            <person name="Abouelleil A."/>
            <person name="Alvarado L."/>
            <person name="Arachchi H.M."/>
            <person name="Berlin A."/>
            <person name="Brown A."/>
            <person name="Chapman S.B."/>
            <person name="Chen Z."/>
            <person name="Dunbar C."/>
            <person name="Freedman E."/>
            <person name="Gearin G."/>
            <person name="Goldberg J."/>
            <person name="Griggs A."/>
            <person name="Gujja S."/>
            <person name="Heiman D."/>
            <person name="Howarth C."/>
            <person name="Larson L."/>
            <person name="Lui A."/>
            <person name="MacDonald P.J.P."/>
            <person name="Montmayeur A."/>
            <person name="Murphy C."/>
            <person name="Neiman D."/>
            <person name="Pearson M."/>
            <person name="Priest M."/>
            <person name="Roberts A."/>
            <person name="Saif S."/>
            <person name="Shea T."/>
            <person name="Shenoy N."/>
            <person name="Sisk P."/>
            <person name="Stolte C."/>
            <person name="Sykes S."/>
            <person name="Wortman J."/>
            <person name="Nusbaum C."/>
            <person name="Birren B."/>
        </authorList>
    </citation>
    <scope>NUCLEOTIDE SEQUENCE [LARGE SCALE GENOMIC DNA]</scope>
    <source>
        <strain evidence="10 11">C83</strain>
    </source>
</reference>
<evidence type="ECO:0000256" key="6">
    <source>
        <dbReference type="ARBA" id="ARBA00022989"/>
    </source>
</evidence>
<dbReference type="HOGENOM" id="CLU_065777_4_1_11"/>
<evidence type="ECO:0000256" key="5">
    <source>
        <dbReference type="ARBA" id="ARBA00022692"/>
    </source>
</evidence>
<keyword evidence="5 9" id="KW-0812">Transmembrane</keyword>
<keyword evidence="6 9" id="KW-1133">Transmembrane helix</keyword>
<keyword evidence="7 9" id="KW-0472">Membrane</keyword>
<feature type="transmembrane region" description="Helical" evidence="9">
    <location>
        <begin position="62"/>
        <end position="83"/>
    </location>
</feature>
<dbReference type="OrthoDB" id="3181706at2"/>